<keyword evidence="3 6" id="KW-0812">Transmembrane</keyword>
<feature type="transmembrane region" description="Helical" evidence="6">
    <location>
        <begin position="120"/>
        <end position="140"/>
    </location>
</feature>
<evidence type="ECO:0000256" key="7">
    <source>
        <dbReference type="SAM" id="SignalP"/>
    </source>
</evidence>
<evidence type="ECO:0000256" key="3">
    <source>
        <dbReference type="ARBA" id="ARBA00022692"/>
    </source>
</evidence>
<feature type="transmembrane region" description="Helical" evidence="6">
    <location>
        <begin position="259"/>
        <end position="281"/>
    </location>
</feature>
<feature type="chain" id="PRO_5025428111" description="Serine incorporator" evidence="7">
    <location>
        <begin position="19"/>
        <end position="429"/>
    </location>
</feature>
<organism evidence="8 9">
    <name type="scientific">Hevea brasiliensis</name>
    <name type="common">Para rubber tree</name>
    <name type="synonym">Siphonia brasiliensis</name>
    <dbReference type="NCBI Taxonomy" id="3981"/>
    <lineage>
        <taxon>Eukaryota</taxon>
        <taxon>Viridiplantae</taxon>
        <taxon>Streptophyta</taxon>
        <taxon>Embryophyta</taxon>
        <taxon>Tracheophyta</taxon>
        <taxon>Spermatophyta</taxon>
        <taxon>Magnoliopsida</taxon>
        <taxon>eudicotyledons</taxon>
        <taxon>Gunneridae</taxon>
        <taxon>Pentapetalae</taxon>
        <taxon>rosids</taxon>
        <taxon>fabids</taxon>
        <taxon>Malpighiales</taxon>
        <taxon>Euphorbiaceae</taxon>
        <taxon>Crotonoideae</taxon>
        <taxon>Micrandreae</taxon>
        <taxon>Hevea</taxon>
    </lineage>
</organism>
<feature type="transmembrane region" description="Helical" evidence="6">
    <location>
        <begin position="79"/>
        <end position="99"/>
    </location>
</feature>
<dbReference type="PANTHER" id="PTHR10383">
    <property type="entry name" value="SERINE INCORPORATOR"/>
    <property type="match status" value="1"/>
</dbReference>
<feature type="transmembrane region" description="Helical" evidence="6">
    <location>
        <begin position="323"/>
        <end position="343"/>
    </location>
</feature>
<dbReference type="PANTHER" id="PTHR10383:SF54">
    <property type="entry name" value="SERINC-DOMAIN CONTAINING SERINE AND SPHINGOLIPID BIOSYNTHESIS PROTEIN"/>
    <property type="match status" value="1"/>
</dbReference>
<gene>
    <name evidence="8" type="ORF">GH714_028271</name>
</gene>
<keyword evidence="7" id="KW-0732">Signal</keyword>
<evidence type="ECO:0000256" key="4">
    <source>
        <dbReference type="ARBA" id="ARBA00022989"/>
    </source>
</evidence>
<evidence type="ECO:0000313" key="9">
    <source>
        <dbReference type="Proteomes" id="UP000467840"/>
    </source>
</evidence>
<keyword evidence="5 6" id="KW-0472">Membrane</keyword>
<evidence type="ECO:0000256" key="5">
    <source>
        <dbReference type="ARBA" id="ARBA00023136"/>
    </source>
</evidence>
<name>A0A6A6LNB0_HEVBR</name>
<evidence type="ECO:0008006" key="10">
    <source>
        <dbReference type="Google" id="ProtNLM"/>
    </source>
</evidence>
<proteinExistence type="inferred from homology"/>
<feature type="transmembrane region" description="Helical" evidence="6">
    <location>
        <begin position="160"/>
        <end position="183"/>
    </location>
</feature>
<accession>A0A6A6LNB0</accession>
<keyword evidence="4 6" id="KW-1133">Transmembrane helix</keyword>
<evidence type="ECO:0000256" key="2">
    <source>
        <dbReference type="ARBA" id="ARBA00006665"/>
    </source>
</evidence>
<dbReference type="InterPro" id="IPR005016">
    <property type="entry name" value="TDE1/TMS"/>
</dbReference>
<evidence type="ECO:0000256" key="6">
    <source>
        <dbReference type="SAM" id="Phobius"/>
    </source>
</evidence>
<dbReference type="AlphaFoldDB" id="A0A6A6LNB0"/>
<feature type="transmembrane region" description="Helical" evidence="6">
    <location>
        <begin position="221"/>
        <end position="238"/>
    </location>
</feature>
<dbReference type="Pfam" id="PF03348">
    <property type="entry name" value="Serinc"/>
    <property type="match status" value="1"/>
</dbReference>
<dbReference type="GO" id="GO:0016020">
    <property type="term" value="C:membrane"/>
    <property type="evidence" value="ECO:0007669"/>
    <property type="project" value="UniProtKB-SubCell"/>
</dbReference>
<comment type="subcellular location">
    <subcellularLocation>
        <location evidence="1">Membrane</location>
        <topology evidence="1">Multi-pass membrane protein</topology>
    </subcellularLocation>
</comment>
<evidence type="ECO:0000313" key="8">
    <source>
        <dbReference type="EMBL" id="KAF2301613.1"/>
    </source>
</evidence>
<keyword evidence="9" id="KW-1185">Reference proteome</keyword>
<comment type="similarity">
    <text evidence="2">Belongs to the TDE1 family.</text>
</comment>
<reference evidence="8 9" key="1">
    <citation type="journal article" date="2020" name="Mol. Plant">
        <title>The Chromosome-Based Rubber Tree Genome Provides New Insights into Spurge Genome Evolution and Rubber Biosynthesis.</title>
        <authorList>
            <person name="Liu J."/>
            <person name="Shi C."/>
            <person name="Shi C.C."/>
            <person name="Li W."/>
            <person name="Zhang Q.J."/>
            <person name="Zhang Y."/>
            <person name="Li K."/>
            <person name="Lu H.F."/>
            <person name="Shi C."/>
            <person name="Zhu S.T."/>
            <person name="Xiao Z.Y."/>
            <person name="Nan H."/>
            <person name="Yue Y."/>
            <person name="Zhu X.G."/>
            <person name="Wu Y."/>
            <person name="Hong X.N."/>
            <person name="Fan G.Y."/>
            <person name="Tong Y."/>
            <person name="Zhang D."/>
            <person name="Mao C.L."/>
            <person name="Liu Y.L."/>
            <person name="Hao S.J."/>
            <person name="Liu W.Q."/>
            <person name="Lv M.Q."/>
            <person name="Zhang H.B."/>
            <person name="Liu Y."/>
            <person name="Hu-Tang G.R."/>
            <person name="Wang J.P."/>
            <person name="Wang J.H."/>
            <person name="Sun Y.H."/>
            <person name="Ni S.B."/>
            <person name="Chen W.B."/>
            <person name="Zhang X.C."/>
            <person name="Jiao Y.N."/>
            <person name="Eichler E.E."/>
            <person name="Li G.H."/>
            <person name="Liu X."/>
            <person name="Gao L.Z."/>
        </authorList>
    </citation>
    <scope>NUCLEOTIDE SEQUENCE [LARGE SCALE GENOMIC DNA]</scope>
    <source>
        <strain evidence="9">cv. GT1</strain>
        <tissue evidence="8">Leaf</tissue>
    </source>
</reference>
<feature type="transmembrane region" description="Helical" evidence="6">
    <location>
        <begin position="195"/>
        <end position="215"/>
    </location>
</feature>
<dbReference type="Proteomes" id="UP000467840">
    <property type="component" value="Chromosome 4"/>
</dbReference>
<dbReference type="EMBL" id="JAAGAX010000010">
    <property type="protein sequence ID" value="KAF2301613.1"/>
    <property type="molecule type" value="Genomic_DNA"/>
</dbReference>
<protein>
    <recommendedName>
        <fullName evidence="10">Serine incorporator</fullName>
    </recommendedName>
</protein>
<evidence type="ECO:0000256" key="1">
    <source>
        <dbReference type="ARBA" id="ARBA00004141"/>
    </source>
</evidence>
<feature type="signal peptide" evidence="7">
    <location>
        <begin position="1"/>
        <end position="18"/>
    </location>
</feature>
<sequence length="429" mass="47261">MWAASCLASCCAACACDACRTVVSGISRRSARIAYCGLFSLSLIVSWILREVAAPLMEKLPWINHFHQTPDREWFETDAVLRVSLGNFLFFTILAVLMVGVKNQKDPRDSLHHGGWMMKVIFESISKFGSGLFLLVQVVLLLDFVHGWNDKWVGYDEQFWYIALFVVSLVCYLATFVFSGFLFHWFTPSGQDCGLNTFFIVMTLIVVFVFAIVALHPAVSGSILPASIISFYCMYLCYSGLASEPREYECNGLHKHSKAVSTGTLTIGLLTTVLSVVYSAVRAGSSTTLLSPPSSPRAGKPLLPLENKTEAKHDEEKAKPVTYSYAFFHIIFSLASMYSAMLLTGWSTSVGGVESQSMWGGHLYGSGLLQGGQLQLCTFGLWLLLLCSQTGSSESLLGDTKHYSVEGLKVLCICNVMATFRNACQMESL</sequence>
<comment type="caution">
    <text evidence="8">The sequence shown here is derived from an EMBL/GenBank/DDBJ whole genome shotgun (WGS) entry which is preliminary data.</text>
</comment>